<keyword evidence="1" id="KW-0694">RNA-binding</keyword>
<sequence>MSSGEGDFLRLDKWLVFARFCKTRSVAGALVESGRLRIAGSVVSKPHYKLRVGEVLTFPQGDYVRVIKVLSLPSRRGPANEAQACYEDLHPTADQVPLPRGRKAKAGEREPGSGRPTKRDRREIERFKGG</sequence>
<dbReference type="Gene3D" id="3.10.290.10">
    <property type="entry name" value="RNA-binding S4 domain"/>
    <property type="match status" value="1"/>
</dbReference>
<gene>
    <name evidence="4" type="ORF">P2G67_14265</name>
</gene>
<organism evidence="4 5">
    <name type="scientific">Aquibaculum arenosum</name>
    <dbReference type="NCBI Taxonomy" id="3032591"/>
    <lineage>
        <taxon>Bacteria</taxon>
        <taxon>Pseudomonadati</taxon>
        <taxon>Pseudomonadota</taxon>
        <taxon>Alphaproteobacteria</taxon>
        <taxon>Rhodospirillales</taxon>
        <taxon>Rhodovibrionaceae</taxon>
        <taxon>Aquibaculum</taxon>
    </lineage>
</organism>
<dbReference type="SUPFAM" id="SSF55174">
    <property type="entry name" value="Alpha-L RNA-binding motif"/>
    <property type="match status" value="1"/>
</dbReference>
<dbReference type="SMART" id="SM00363">
    <property type="entry name" value="S4"/>
    <property type="match status" value="1"/>
</dbReference>
<feature type="domain" description="RNA-binding S4" evidence="3">
    <location>
        <begin position="9"/>
        <end position="71"/>
    </location>
</feature>
<evidence type="ECO:0000259" key="3">
    <source>
        <dbReference type="SMART" id="SM00363"/>
    </source>
</evidence>
<dbReference type="Proteomes" id="UP001215503">
    <property type="component" value="Unassembled WGS sequence"/>
</dbReference>
<reference evidence="4 5" key="1">
    <citation type="submission" date="2023-03" db="EMBL/GenBank/DDBJ databases">
        <title>Fodinicurvata sp. CAU 1616 isolated from sea sendiment.</title>
        <authorList>
            <person name="Kim W."/>
        </authorList>
    </citation>
    <scope>NUCLEOTIDE SEQUENCE [LARGE SCALE GENOMIC DNA]</scope>
    <source>
        <strain evidence="4 5">CAU 1616</strain>
    </source>
</reference>
<dbReference type="InterPro" id="IPR036986">
    <property type="entry name" value="S4_RNA-bd_sf"/>
</dbReference>
<evidence type="ECO:0000256" key="1">
    <source>
        <dbReference type="PROSITE-ProRule" id="PRU00182"/>
    </source>
</evidence>
<dbReference type="InterPro" id="IPR002942">
    <property type="entry name" value="S4_RNA-bd"/>
</dbReference>
<comment type="caution">
    <text evidence="4">The sequence shown here is derived from an EMBL/GenBank/DDBJ whole genome shotgun (WGS) entry which is preliminary data.</text>
</comment>
<feature type="region of interest" description="Disordered" evidence="2">
    <location>
        <begin position="87"/>
        <end position="130"/>
    </location>
</feature>
<dbReference type="Pfam" id="PF01479">
    <property type="entry name" value="S4"/>
    <property type="match status" value="1"/>
</dbReference>
<evidence type="ECO:0000313" key="4">
    <source>
        <dbReference type="EMBL" id="MDF2097142.1"/>
    </source>
</evidence>
<accession>A0ABT5YQ84</accession>
<proteinExistence type="predicted"/>
<evidence type="ECO:0000313" key="5">
    <source>
        <dbReference type="Proteomes" id="UP001215503"/>
    </source>
</evidence>
<name>A0ABT5YQ84_9PROT</name>
<evidence type="ECO:0000256" key="2">
    <source>
        <dbReference type="SAM" id="MobiDB-lite"/>
    </source>
</evidence>
<dbReference type="CDD" id="cd00165">
    <property type="entry name" value="S4"/>
    <property type="match status" value="1"/>
</dbReference>
<dbReference type="EMBL" id="JARHUD010000010">
    <property type="protein sequence ID" value="MDF2097142.1"/>
    <property type="molecule type" value="Genomic_DNA"/>
</dbReference>
<protein>
    <submittedName>
        <fullName evidence="4">RNA-binding S4 domain-containing protein</fullName>
    </submittedName>
</protein>
<dbReference type="RefSeq" id="WP_275823922.1">
    <property type="nucleotide sequence ID" value="NZ_JARHUD010000010.1"/>
</dbReference>
<dbReference type="PROSITE" id="PS50889">
    <property type="entry name" value="S4"/>
    <property type="match status" value="1"/>
</dbReference>
<feature type="compositionally biased region" description="Basic and acidic residues" evidence="2">
    <location>
        <begin position="120"/>
        <end position="130"/>
    </location>
</feature>
<keyword evidence="5" id="KW-1185">Reference proteome</keyword>